<sequence>MVSYPADQMQAVAQTSRTQLGAGLGGAVLAALWGAWSGASGLIAALNIAYREEEARTFFRRSRDALVVALATGVFMVLAFALLTLFPLVLERVPLDPAARRLPPLPAGPHWLCCALRPLECSTALLPAGGRPSGAGSAPARPLGRPCGSSPQLGSRSTSHTFPLTRP</sequence>
<evidence type="ECO:0000256" key="1">
    <source>
        <dbReference type="ARBA" id="ARBA00004651"/>
    </source>
</evidence>
<evidence type="ECO:0000256" key="5">
    <source>
        <dbReference type="ARBA" id="ARBA00023136"/>
    </source>
</evidence>
<organism evidence="8 9">
    <name type="scientific">Microvirga aerilata</name>
    <dbReference type="NCBI Taxonomy" id="670292"/>
    <lineage>
        <taxon>Bacteria</taxon>
        <taxon>Pseudomonadati</taxon>
        <taxon>Pseudomonadota</taxon>
        <taxon>Alphaproteobacteria</taxon>
        <taxon>Hyphomicrobiales</taxon>
        <taxon>Methylobacteriaceae</taxon>
        <taxon>Microvirga</taxon>
    </lineage>
</organism>
<keyword evidence="5 7" id="KW-0472">Membrane</keyword>
<dbReference type="GO" id="GO:0005886">
    <property type="term" value="C:plasma membrane"/>
    <property type="evidence" value="ECO:0007669"/>
    <property type="project" value="UniProtKB-SubCell"/>
</dbReference>
<gene>
    <name evidence="8" type="ORF">JKG68_21890</name>
</gene>
<dbReference type="Proteomes" id="UP000605848">
    <property type="component" value="Unassembled WGS sequence"/>
</dbReference>
<keyword evidence="9" id="KW-1185">Reference proteome</keyword>
<evidence type="ECO:0000256" key="2">
    <source>
        <dbReference type="ARBA" id="ARBA00022475"/>
    </source>
</evidence>
<protein>
    <submittedName>
        <fullName evidence="8">YihY/virulence factor BrkB family protein</fullName>
    </submittedName>
</protein>
<evidence type="ECO:0000256" key="7">
    <source>
        <dbReference type="SAM" id="Phobius"/>
    </source>
</evidence>
<feature type="compositionally biased region" description="Low complexity" evidence="6">
    <location>
        <begin position="130"/>
        <end position="146"/>
    </location>
</feature>
<feature type="transmembrane region" description="Helical" evidence="7">
    <location>
        <begin position="20"/>
        <end position="46"/>
    </location>
</feature>
<comment type="subcellular location">
    <subcellularLocation>
        <location evidence="1">Cell membrane</location>
        <topology evidence="1">Multi-pass membrane protein</topology>
    </subcellularLocation>
</comment>
<dbReference type="Pfam" id="PF03631">
    <property type="entry name" value="Virul_fac_BrkB"/>
    <property type="match status" value="1"/>
</dbReference>
<evidence type="ECO:0000256" key="4">
    <source>
        <dbReference type="ARBA" id="ARBA00022989"/>
    </source>
</evidence>
<keyword evidence="4 7" id="KW-1133">Transmembrane helix</keyword>
<reference evidence="8" key="1">
    <citation type="submission" date="2021-01" db="EMBL/GenBank/DDBJ databases">
        <title>Microvirga sp.</title>
        <authorList>
            <person name="Kim M.K."/>
        </authorList>
    </citation>
    <scope>NUCLEOTIDE SEQUENCE</scope>
    <source>
        <strain evidence="8">5420S-16</strain>
    </source>
</reference>
<proteinExistence type="predicted"/>
<dbReference type="EMBL" id="JAEQMY010000046">
    <property type="protein sequence ID" value="MBL0406611.1"/>
    <property type="molecule type" value="Genomic_DNA"/>
</dbReference>
<feature type="region of interest" description="Disordered" evidence="6">
    <location>
        <begin position="130"/>
        <end position="167"/>
    </location>
</feature>
<comment type="caution">
    <text evidence="8">The sequence shown here is derived from an EMBL/GenBank/DDBJ whole genome shotgun (WGS) entry which is preliminary data.</text>
</comment>
<feature type="transmembrane region" description="Helical" evidence="7">
    <location>
        <begin position="66"/>
        <end position="90"/>
    </location>
</feature>
<name>A0A936Z9V2_9HYPH</name>
<evidence type="ECO:0000256" key="6">
    <source>
        <dbReference type="SAM" id="MobiDB-lite"/>
    </source>
</evidence>
<feature type="compositionally biased region" description="Polar residues" evidence="6">
    <location>
        <begin position="149"/>
        <end position="167"/>
    </location>
</feature>
<dbReference type="InterPro" id="IPR017039">
    <property type="entry name" value="Virul_fac_BrkB"/>
</dbReference>
<keyword evidence="3 7" id="KW-0812">Transmembrane</keyword>
<evidence type="ECO:0000313" key="8">
    <source>
        <dbReference type="EMBL" id="MBL0406611.1"/>
    </source>
</evidence>
<evidence type="ECO:0000256" key="3">
    <source>
        <dbReference type="ARBA" id="ARBA00022692"/>
    </source>
</evidence>
<keyword evidence="2" id="KW-1003">Cell membrane</keyword>
<accession>A0A936Z9V2</accession>
<dbReference type="AlphaFoldDB" id="A0A936Z9V2"/>
<evidence type="ECO:0000313" key="9">
    <source>
        <dbReference type="Proteomes" id="UP000605848"/>
    </source>
</evidence>